<dbReference type="GeneID" id="8560566"/>
<sequence>MPQLSTTYILLIYLWTWLTMHLIMQKTKSVSINKTPMTSSHAKLKKLTPTLPWT</sequence>
<dbReference type="EMBL" id="GU045453">
    <property type="protein sequence ID" value="ACY09612.1"/>
    <property type="molecule type" value="Genomic_DNA"/>
</dbReference>
<evidence type="ECO:0000313" key="2">
    <source>
        <dbReference type="EMBL" id="ACY09612.1"/>
    </source>
</evidence>
<dbReference type="AlphaFoldDB" id="D0V5C9"/>
<keyword evidence="1" id="KW-0812">Transmembrane</keyword>
<reference evidence="2" key="1">
    <citation type="journal article" date="2009" name="Cytogenet. Genome Res.">
        <title>Dynamic nucleotide mutation gradients and control region usage in squamate reptile mitochondrial genomes.</title>
        <authorList>
            <person name="Castoe T.A."/>
            <person name="Gu W."/>
            <person name="de Koning A.J.P.J."/>
            <person name="Daza J.M."/>
            <person name="Jiang Z.J."/>
            <person name="Parkinson C.L."/>
            <person name="Pollock D.D."/>
        </authorList>
    </citation>
    <scope>NUCLEOTIDE SEQUENCE</scope>
</reference>
<gene>
    <name evidence="2" type="primary">ATP8</name>
</gene>
<name>D0V5C9_MICFL</name>
<keyword evidence="1" id="KW-0472">Membrane</keyword>
<organism evidence="2">
    <name type="scientific">Micrurus fulvius</name>
    <name type="common">Eastern coral snake</name>
    <name type="synonym">Coluber fulvius</name>
    <dbReference type="NCBI Taxonomy" id="8637"/>
    <lineage>
        <taxon>Eukaryota</taxon>
        <taxon>Metazoa</taxon>
        <taxon>Chordata</taxon>
        <taxon>Craniata</taxon>
        <taxon>Vertebrata</taxon>
        <taxon>Euteleostomi</taxon>
        <taxon>Lepidosauria</taxon>
        <taxon>Squamata</taxon>
        <taxon>Bifurcata</taxon>
        <taxon>Unidentata</taxon>
        <taxon>Episquamata</taxon>
        <taxon>Toxicofera</taxon>
        <taxon>Serpentes</taxon>
        <taxon>Colubroidea</taxon>
        <taxon>Elapidae</taxon>
        <taxon>Elapinae</taxon>
        <taxon>Micrurus</taxon>
    </lineage>
</organism>
<geneLocation type="mitochondrion" evidence="2"/>
<proteinExistence type="predicted"/>
<evidence type="ECO:0000256" key="1">
    <source>
        <dbReference type="SAM" id="Phobius"/>
    </source>
</evidence>
<keyword evidence="1" id="KW-1133">Transmembrane helix</keyword>
<protein>
    <submittedName>
        <fullName evidence="2">ATP synthase F0 subunit 8</fullName>
    </submittedName>
</protein>
<dbReference type="CTD" id="4509"/>
<dbReference type="RefSeq" id="YP_003289032.1">
    <property type="nucleotide sequence ID" value="NC_013481.1"/>
</dbReference>
<accession>D0V5C9</accession>
<feature type="transmembrane region" description="Helical" evidence="1">
    <location>
        <begin position="6"/>
        <end position="24"/>
    </location>
</feature>
<keyword evidence="2" id="KW-0496">Mitochondrion</keyword>